<proteinExistence type="predicted"/>
<dbReference type="InterPro" id="IPR011701">
    <property type="entry name" value="MFS"/>
</dbReference>
<keyword evidence="8" id="KW-1185">Reference proteome</keyword>
<dbReference type="Proteomes" id="UP000000745">
    <property type="component" value="Chromosome"/>
</dbReference>
<evidence type="ECO:0000256" key="5">
    <source>
        <dbReference type="SAM" id="Phobius"/>
    </source>
</evidence>
<feature type="transmembrane region" description="Helical" evidence="5">
    <location>
        <begin position="267"/>
        <end position="288"/>
    </location>
</feature>
<dbReference type="HOGENOM" id="CLU_001265_59_7_6"/>
<accession>B7LTF7</accession>
<dbReference type="Gene3D" id="1.20.1250.20">
    <property type="entry name" value="MFS general substrate transporter like domains"/>
    <property type="match status" value="2"/>
</dbReference>
<keyword evidence="2 5" id="KW-0812">Transmembrane</keyword>
<feature type="transmembrane region" description="Helical" evidence="5">
    <location>
        <begin position="392"/>
        <end position="411"/>
    </location>
</feature>
<dbReference type="PANTHER" id="PTHR11360">
    <property type="entry name" value="MONOCARBOXYLATE TRANSPORTER"/>
    <property type="match status" value="1"/>
</dbReference>
<evidence type="ECO:0000256" key="4">
    <source>
        <dbReference type="ARBA" id="ARBA00023136"/>
    </source>
</evidence>
<evidence type="ECO:0000256" key="2">
    <source>
        <dbReference type="ARBA" id="ARBA00022692"/>
    </source>
</evidence>
<dbReference type="GO" id="GO:0016020">
    <property type="term" value="C:membrane"/>
    <property type="evidence" value="ECO:0007669"/>
    <property type="project" value="InterPro"/>
</dbReference>
<evidence type="ECO:0000256" key="1">
    <source>
        <dbReference type="ARBA" id="ARBA00022475"/>
    </source>
</evidence>
<feature type="transmembrane region" description="Helical" evidence="5">
    <location>
        <begin position="185"/>
        <end position="205"/>
    </location>
</feature>
<feature type="transmembrane region" description="Helical" evidence="5">
    <location>
        <begin position="300"/>
        <end position="321"/>
    </location>
</feature>
<dbReference type="SUPFAM" id="SSF103473">
    <property type="entry name" value="MFS general substrate transporter"/>
    <property type="match status" value="1"/>
</dbReference>
<dbReference type="FunFam" id="1.20.1250.20:FF:000194">
    <property type="entry name" value="Inner membrane protein yhjX"/>
    <property type="match status" value="1"/>
</dbReference>
<dbReference type="NCBIfam" id="TIGR00890">
    <property type="entry name" value="2A0111"/>
    <property type="match status" value="1"/>
</dbReference>
<evidence type="ECO:0000259" key="6">
    <source>
        <dbReference type="PROSITE" id="PS50850"/>
    </source>
</evidence>
<dbReference type="GO" id="GO:0022857">
    <property type="term" value="F:transmembrane transporter activity"/>
    <property type="evidence" value="ECO:0007669"/>
    <property type="project" value="InterPro"/>
</dbReference>
<gene>
    <name evidence="7" type="primary">yhjX</name>
    <name evidence="7" type="ordered locus">EFER_3544</name>
</gene>
<feature type="transmembrane region" description="Helical" evidence="5">
    <location>
        <begin position="417"/>
        <end position="438"/>
    </location>
</feature>
<protein>
    <submittedName>
        <fullName evidence="7">Transporter</fullName>
    </submittedName>
</protein>
<dbReference type="EMBL" id="CU928158">
    <property type="protein sequence ID" value="CAQ91016.1"/>
    <property type="molecule type" value="Genomic_DNA"/>
</dbReference>
<feature type="transmembrane region" description="Helical" evidence="5">
    <location>
        <begin position="62"/>
        <end position="84"/>
    </location>
</feature>
<dbReference type="FunFam" id="1.20.1250.20:FF:000166">
    <property type="entry name" value="Inner membrane protein YhjX"/>
    <property type="match status" value="1"/>
</dbReference>
<keyword evidence="3 5" id="KW-1133">Transmembrane helix</keyword>
<reference evidence="8" key="1">
    <citation type="journal article" date="2009" name="PLoS Genet.">
        <title>Organised genome dynamics in the Escherichia coli species results in highly diverse adaptive paths.</title>
        <authorList>
            <person name="Touchon M."/>
            <person name="Hoede C."/>
            <person name="Tenaillon O."/>
            <person name="Barbe V."/>
            <person name="Baeriswyl S."/>
            <person name="Bidet P."/>
            <person name="Bingen E."/>
            <person name="Bonacorsi S."/>
            <person name="Bouchier C."/>
            <person name="Bouvet O."/>
            <person name="Calteau A."/>
            <person name="Chiapello H."/>
            <person name="Clermont O."/>
            <person name="Cruveiller S."/>
            <person name="Danchin A."/>
            <person name="Diard M."/>
            <person name="Dossat C."/>
            <person name="Karoui M.E."/>
            <person name="Frapy E."/>
            <person name="Garry L."/>
            <person name="Ghigo J.M."/>
            <person name="Gilles A.M."/>
            <person name="Johnson J."/>
            <person name="Le Bouguenec C."/>
            <person name="Lescat M."/>
            <person name="Mangenot S."/>
            <person name="Martinez-Jehanne V."/>
            <person name="Matic I."/>
            <person name="Nassif X."/>
            <person name="Oztas S."/>
            <person name="Petit M.A."/>
            <person name="Pichon C."/>
            <person name="Rouy Z."/>
            <person name="Ruf C.S."/>
            <person name="Schneider D."/>
            <person name="Tourret J."/>
            <person name="Vacherie B."/>
            <person name="Vallenet D."/>
            <person name="Medigue C."/>
            <person name="Rocha E.P.C."/>
            <person name="Denamur E."/>
        </authorList>
    </citation>
    <scope>NUCLEOTIDE SEQUENCE [LARGE SCALE GENOMIC DNA]</scope>
    <source>
        <strain evidence="8">ATCC 35469 / DSM 13698 / BCRC 15582 / CCUG 18766 / IAM 14443 / JCM 21226 / LMG 7866 / NBRC 102419 / NCTC 12128 / CDC 0568-73</strain>
    </source>
</reference>
<organism evidence="7 8">
    <name type="scientific">Escherichia fergusonii (strain ATCC 35469 / DSM 13698 / CCUG 18766 / IAM 14443 / JCM 21226 / LMG 7866 / NBRC 102419 / NCTC 12128 / CDC 0568-73)</name>
    <dbReference type="NCBI Taxonomy" id="585054"/>
    <lineage>
        <taxon>Bacteria</taxon>
        <taxon>Pseudomonadati</taxon>
        <taxon>Pseudomonadota</taxon>
        <taxon>Gammaproteobacteria</taxon>
        <taxon>Enterobacterales</taxon>
        <taxon>Enterobacteriaceae</taxon>
        <taxon>Escherichia</taxon>
    </lineage>
</organism>
<keyword evidence="4 5" id="KW-0472">Membrane</keyword>
<dbReference type="AlphaFoldDB" id="B7LTF7"/>
<feature type="transmembrane region" description="Helical" evidence="5">
    <location>
        <begin position="333"/>
        <end position="352"/>
    </location>
</feature>
<dbReference type="PANTHER" id="PTHR11360:SF317">
    <property type="entry name" value="MAJOR FACILITATOR SUPERFAMILY (MFS) PROFILE DOMAIN-CONTAINING PROTEIN-RELATED"/>
    <property type="match status" value="1"/>
</dbReference>
<name>B7LTF7_ESCF3</name>
<feature type="transmembrane region" description="Helical" evidence="5">
    <location>
        <begin position="96"/>
        <end position="117"/>
    </location>
</feature>
<keyword evidence="1" id="KW-1003">Cell membrane</keyword>
<dbReference type="InterPro" id="IPR020846">
    <property type="entry name" value="MFS_dom"/>
</dbReference>
<evidence type="ECO:0000256" key="3">
    <source>
        <dbReference type="ARBA" id="ARBA00022989"/>
    </source>
</evidence>
<dbReference type="InterPro" id="IPR004741">
    <property type="entry name" value="Oxa_For_antiport_fam_transptr"/>
</dbReference>
<evidence type="ECO:0000313" key="8">
    <source>
        <dbReference type="Proteomes" id="UP000000745"/>
    </source>
</evidence>
<feature type="transmembrane region" description="Helical" evidence="5">
    <location>
        <begin position="217"/>
        <end position="237"/>
    </location>
</feature>
<feature type="transmembrane region" description="Helical" evidence="5">
    <location>
        <begin position="358"/>
        <end position="380"/>
    </location>
</feature>
<feature type="transmembrane region" description="Helical" evidence="5">
    <location>
        <begin position="152"/>
        <end position="173"/>
    </location>
</feature>
<sequence>MSCEYFACHSFLKLGISFHPDGSSCRFLPARNALRYCDWQRISIYHCRKTAMNTSNYQHTRWLTLIGTIITQFALGSVYTWSLFNGALSAKLNEPVSQVAFSFGLLSLGLAISSSVAGKLQERFGVKRVTMASGILLGLGFFLTAHSNNLMMLWLSAGVLVGLADGAGYLLTLSNCVKWFPERKGLISAFAIGSYGLGSLGFKFIDTQLLETVGLEKTFVIWGAIALVMIVFGATLMKDAPKQEVKTSNGVVEKDYTLAQSMRKPQYWMLAVMFLTACMSGLYVIGVAKDIAQSLAHLDAISAANAVTVISIANLSGRLVLGILSDKISRIRVITIGQVISLVGMAALLFAPLNAVTFFAAIACVAFNFGGTITVFPSLVSEFFGLNNLAKNYGVIYLGFGIGSICGSIIASLFGGFYVTFCVIFALLILSLALSTTIRQPEQKVLREIHI</sequence>
<feature type="transmembrane region" description="Helical" evidence="5">
    <location>
        <begin position="129"/>
        <end position="146"/>
    </location>
</feature>
<feature type="domain" description="Major facilitator superfamily (MFS) profile" evidence="6">
    <location>
        <begin position="60"/>
        <end position="443"/>
    </location>
</feature>
<dbReference type="Pfam" id="PF07690">
    <property type="entry name" value="MFS_1"/>
    <property type="match status" value="2"/>
</dbReference>
<dbReference type="InterPro" id="IPR050327">
    <property type="entry name" value="Proton-linked_MCT"/>
</dbReference>
<dbReference type="CDD" id="cd17353">
    <property type="entry name" value="MFS_OFA_like"/>
    <property type="match status" value="1"/>
</dbReference>
<dbReference type="InterPro" id="IPR036259">
    <property type="entry name" value="MFS_trans_sf"/>
</dbReference>
<dbReference type="KEGG" id="efe:EFER_3544"/>
<evidence type="ECO:0000313" key="7">
    <source>
        <dbReference type="EMBL" id="CAQ91016.1"/>
    </source>
</evidence>
<dbReference type="PROSITE" id="PS50850">
    <property type="entry name" value="MFS"/>
    <property type="match status" value="1"/>
</dbReference>